<protein>
    <submittedName>
        <fullName evidence="5">Phage tail tape measure protein</fullName>
    </submittedName>
</protein>
<reference evidence="5 6" key="1">
    <citation type="submission" date="2018-01" db="EMBL/GenBank/DDBJ databases">
        <title>Whole genome sequencing of Histamine producing bacteria.</title>
        <authorList>
            <person name="Butler K."/>
        </authorList>
    </citation>
    <scope>NUCLEOTIDE SEQUENCE [LARGE SCALE GENOMIC DNA]</scope>
    <source>
        <strain evidence="5 6">NCIMB 13481</strain>
    </source>
</reference>
<evidence type="ECO:0000256" key="3">
    <source>
        <dbReference type="SAM" id="MobiDB-lite"/>
    </source>
</evidence>
<evidence type="ECO:0000313" key="5">
    <source>
        <dbReference type="EMBL" id="PSV98302.1"/>
    </source>
</evidence>
<gene>
    <name evidence="5" type="ORF">C9I88_06460</name>
</gene>
<dbReference type="AlphaFoldDB" id="A0A2T3MNH5"/>
<dbReference type="RefSeq" id="WP_107236999.1">
    <property type="nucleotide sequence ID" value="NZ_PYLW01000004.1"/>
</dbReference>
<feature type="coiled-coil region" evidence="2">
    <location>
        <begin position="194"/>
        <end position="221"/>
    </location>
</feature>
<feature type="compositionally biased region" description="Basic residues" evidence="3">
    <location>
        <begin position="667"/>
        <end position="684"/>
    </location>
</feature>
<accession>A0A2T3MNH5</accession>
<feature type="domain" description="Phage tail tape measure protein" evidence="4">
    <location>
        <begin position="283"/>
        <end position="485"/>
    </location>
</feature>
<dbReference type="PANTHER" id="PTHR37813:SF1">
    <property type="entry name" value="FELS-2 PROPHAGE PROTEIN"/>
    <property type="match status" value="1"/>
</dbReference>
<organism evidence="5 6">
    <name type="scientific">Photobacterium iliopiscarium</name>
    <dbReference type="NCBI Taxonomy" id="56192"/>
    <lineage>
        <taxon>Bacteria</taxon>
        <taxon>Pseudomonadati</taxon>
        <taxon>Pseudomonadota</taxon>
        <taxon>Gammaproteobacteria</taxon>
        <taxon>Vibrionales</taxon>
        <taxon>Vibrionaceae</taxon>
        <taxon>Photobacterium</taxon>
    </lineage>
</organism>
<feature type="compositionally biased region" description="Polar residues" evidence="3">
    <location>
        <begin position="647"/>
        <end position="662"/>
    </location>
</feature>
<dbReference type="InterPro" id="IPR010090">
    <property type="entry name" value="Phage_tape_meas"/>
</dbReference>
<evidence type="ECO:0000256" key="1">
    <source>
        <dbReference type="ARBA" id="ARBA00022612"/>
    </source>
</evidence>
<proteinExistence type="predicted"/>
<evidence type="ECO:0000256" key="2">
    <source>
        <dbReference type="SAM" id="Coils"/>
    </source>
</evidence>
<dbReference type="Pfam" id="PF10145">
    <property type="entry name" value="PhageMin_Tail"/>
    <property type="match status" value="1"/>
</dbReference>
<sequence length="1043" mass="108543">MTEKISFVLDASVKGVKDIVSTTTATERLTAALAEQRGEVQSLNGQLKGIKGFEAAELRAEKLSAQLTETKSTMTSLSAAIAESKQKTTQLRGEYNLTQNEIRGLNQEMQQASKEGAQALQVKLKEAQLRLEVLNTEIYQNKAQTNDLSVAYKRASGKLGKLTDRQEKQHNTLNKLKSSLQATGVSTDKLGDEQNRLKQQADKATLALEKQNARLKEMQSIQGRIDSRKAKLGEIGSEATGLAAAAAPIVGSIWTAIKNETSFADVKKVVNMSDEQSTELKSWALKTSTTTPMSADNINAMLAAGGQSGIKDINELKSFVLDSAKMGVAFDMDAGQAGETLSIFKAALGVDQQGAMNVAGLANYLSNNSNAKAKDIAGVMAREGASAKTGGFKVNESTALSASLLSLGMGEERAATALKNISGRLTLGDAASGTQQKAMASIGLDADDIAARMQDDASGTLIEVLNAVNQAPKEDKSAILSQIFGEEAKGAVASLSGNMANFTKLLTLSKEETSVHRASLNQEYDAKLSTTGSGIDMFVNKLNRLSVVFGTALLPALNWVLEPLGKGVDLLANFAEANTGVTQAVGLGVAAFIGLKGVLLAGKALSLVFGNSMDKTRLFTKGLNRETQDGGRIAALAAKRWRSLNAAVSSSQGHENKGNSSVGKEARSRKKRKGRRRVRGRRKGLGGLLSSVMESRMAQKVGSGAQSLMDHVFSPKGAGLALAGSVLLPMTARASDVIDPQSKPSTAIKDKSTGLGSMVNTVTESRIAQKVGSDAQSLIDPVISSKGAGVALAGSALLPTTSSKAMGLGSMVNTVTESRIAQKVGSGAQLLMSHITPKGMAMALAGSGLALTPMSAMASDTMDMIGIGGDIAETVGKTGLTKVLKPLGMMMNASSVAEGVINGDMEQTGGALGDIGGSMGGGALGAAIGTFILPGIGTAIGGLLGSIAGGMGGEMLGGWFGKKLDSPEETAKKVDEVQSKEAMVKQSPPISFSPTFQITAAAGQDEKLIAQEITRQMNQQLSSLMGENTLSTQFSYAAIDRDS</sequence>
<dbReference type="Proteomes" id="UP000241954">
    <property type="component" value="Unassembled WGS sequence"/>
</dbReference>
<evidence type="ECO:0000313" key="6">
    <source>
        <dbReference type="Proteomes" id="UP000241954"/>
    </source>
</evidence>
<feature type="region of interest" description="Disordered" evidence="3">
    <location>
        <begin position="647"/>
        <end position="685"/>
    </location>
</feature>
<dbReference type="PANTHER" id="PTHR37813">
    <property type="entry name" value="FELS-2 PROPHAGE PROTEIN"/>
    <property type="match status" value="1"/>
</dbReference>
<comment type="caution">
    <text evidence="5">The sequence shown here is derived from an EMBL/GenBank/DDBJ whole genome shotgun (WGS) entry which is preliminary data.</text>
</comment>
<keyword evidence="1" id="KW-1188">Viral release from host cell</keyword>
<dbReference type="EMBL" id="PYLW01000004">
    <property type="protein sequence ID" value="PSV98302.1"/>
    <property type="molecule type" value="Genomic_DNA"/>
</dbReference>
<name>A0A2T3MNH5_9GAMM</name>
<keyword evidence="2" id="KW-0175">Coiled coil</keyword>
<dbReference type="NCBIfam" id="TIGR01760">
    <property type="entry name" value="tape_meas_TP901"/>
    <property type="match status" value="1"/>
</dbReference>
<feature type="coiled-coil region" evidence="2">
    <location>
        <begin position="53"/>
        <end position="144"/>
    </location>
</feature>
<evidence type="ECO:0000259" key="4">
    <source>
        <dbReference type="Pfam" id="PF10145"/>
    </source>
</evidence>